<evidence type="ECO:0000313" key="3">
    <source>
        <dbReference type="Proteomes" id="UP001329430"/>
    </source>
</evidence>
<organism evidence="2 3">
    <name type="scientific">Pyrocoelia pectoralis</name>
    <dbReference type="NCBI Taxonomy" id="417401"/>
    <lineage>
        <taxon>Eukaryota</taxon>
        <taxon>Metazoa</taxon>
        <taxon>Ecdysozoa</taxon>
        <taxon>Arthropoda</taxon>
        <taxon>Hexapoda</taxon>
        <taxon>Insecta</taxon>
        <taxon>Pterygota</taxon>
        <taxon>Neoptera</taxon>
        <taxon>Endopterygota</taxon>
        <taxon>Coleoptera</taxon>
        <taxon>Polyphaga</taxon>
        <taxon>Elateriformia</taxon>
        <taxon>Elateroidea</taxon>
        <taxon>Lampyridae</taxon>
        <taxon>Lampyrinae</taxon>
        <taxon>Pyrocoelia</taxon>
    </lineage>
</organism>
<dbReference type="InterPro" id="IPR045091">
    <property type="entry name" value="Mad2-like"/>
</dbReference>
<feature type="domain" description="HORMA" evidence="1">
    <location>
        <begin position="7"/>
        <end position="195"/>
    </location>
</feature>
<dbReference type="PROSITE" id="PS50815">
    <property type="entry name" value="HORMA"/>
    <property type="match status" value="1"/>
</dbReference>
<keyword evidence="3" id="KW-1185">Reference proteome</keyword>
<reference evidence="2 3" key="1">
    <citation type="journal article" date="2024" name="Insects">
        <title>An Improved Chromosome-Level Genome Assembly of the Firefly Pyrocoelia pectoralis.</title>
        <authorList>
            <person name="Fu X."/>
            <person name="Meyer-Rochow V.B."/>
            <person name="Ballantyne L."/>
            <person name="Zhu X."/>
        </authorList>
    </citation>
    <scope>NUCLEOTIDE SEQUENCE [LARGE SCALE GENOMIC DNA]</scope>
    <source>
        <strain evidence="2">XCY_ONT2</strain>
    </source>
</reference>
<gene>
    <name evidence="2" type="ORF">RI129_004437</name>
</gene>
<dbReference type="Proteomes" id="UP001329430">
    <property type="component" value="Chromosome 3"/>
</dbReference>
<dbReference type="EMBL" id="JAVRBK010000003">
    <property type="protein sequence ID" value="KAK5645973.1"/>
    <property type="molecule type" value="Genomic_DNA"/>
</dbReference>
<name>A0AAN7VGX4_9COLE</name>
<comment type="caution">
    <text evidence="2">The sequence shown here is derived from an EMBL/GenBank/DDBJ whole genome shotgun (WGS) entry which is preliminary data.</text>
</comment>
<dbReference type="PANTHER" id="PTHR11842:SF10">
    <property type="entry name" value="MITOTIC SPINDLE ASSEMBLY CHECKPOINT PROTEIN MAD2B"/>
    <property type="match status" value="1"/>
</dbReference>
<dbReference type="Gene3D" id="3.30.900.10">
    <property type="entry name" value="HORMA domain"/>
    <property type="match status" value="1"/>
</dbReference>
<dbReference type="PANTHER" id="PTHR11842">
    <property type="entry name" value="MITOTIC SPINDLE ASSEMBLY CHECKPOINT PROTEIN MAD2"/>
    <property type="match status" value="1"/>
</dbReference>
<dbReference type="AlphaFoldDB" id="A0AAN7VGX4"/>
<accession>A0AAN7VGX4</accession>
<protein>
    <recommendedName>
        <fullName evidence="1">HORMA domain-containing protein</fullName>
    </recommendedName>
</protein>
<proteinExistence type="predicted"/>
<evidence type="ECO:0000259" key="1">
    <source>
        <dbReference type="PROSITE" id="PS50815"/>
    </source>
</evidence>
<dbReference type="InterPro" id="IPR003511">
    <property type="entry name" value="HORMA_dom"/>
</dbReference>
<sequence>MNSKPDEVIVEILCEFCEVAIHNILYIRKLYPKAIFVKRKKYGVIVYRSLHPQLNEYITESLKAVKFHAKACSLRKLLVCIVGPNVTYERFVIDVVSLLHNFEKDQIYLKLEQNLRDFCLKLQTTSSYLDPLPDDAEFKIMLHTTEYSSLSFNNNPAFEDFPWLCVKEHEFKISAPDIVPLHTVETDSLTLQIYVEKNSV</sequence>
<dbReference type="InterPro" id="IPR036570">
    <property type="entry name" value="HORMA_dom_sf"/>
</dbReference>
<evidence type="ECO:0000313" key="2">
    <source>
        <dbReference type="EMBL" id="KAK5645973.1"/>
    </source>
</evidence>
<dbReference type="SUPFAM" id="SSF56019">
    <property type="entry name" value="The spindle assembly checkpoint protein mad2"/>
    <property type="match status" value="1"/>
</dbReference>
<dbReference type="GO" id="GO:0016035">
    <property type="term" value="C:zeta DNA polymerase complex"/>
    <property type="evidence" value="ECO:0007669"/>
    <property type="project" value="TreeGrafter"/>
</dbReference>